<dbReference type="AlphaFoldDB" id="A0AA40LR65"/>
<evidence type="ECO:0000313" key="3">
    <source>
        <dbReference type="Proteomes" id="UP001177744"/>
    </source>
</evidence>
<proteinExistence type="predicted"/>
<protein>
    <submittedName>
        <fullName evidence="2">Uncharacterized protein</fullName>
    </submittedName>
</protein>
<sequence>MRLHMDAGRAARSRAQGHLTRWEPRPEARGDARGTGARVGQGPTRPLGAQAAGASGPQRLSGRIVFAAPLASPASPPLPGLARSRDTDSSRSPEEAGPPSPQSGTASSQSSVSPPLLSAKRRSRLLSSPLKPTWRLQLPERESGTPGARPPLAAAAPVPLADTKCITTEAALKHHGKRPCSKGVTTTKRAHDLDISNTMLLFAASYLCTTRRDHIFQKLKQTKPSSFEGWRGPGSCSCCEGLPLH</sequence>
<evidence type="ECO:0000313" key="2">
    <source>
        <dbReference type="EMBL" id="KAK1340739.1"/>
    </source>
</evidence>
<keyword evidence="3" id="KW-1185">Reference proteome</keyword>
<organism evidence="2 3">
    <name type="scientific">Cnephaeus nilssonii</name>
    <name type="common">Northern bat</name>
    <name type="synonym">Eptesicus nilssonii</name>
    <dbReference type="NCBI Taxonomy" id="3371016"/>
    <lineage>
        <taxon>Eukaryota</taxon>
        <taxon>Metazoa</taxon>
        <taxon>Chordata</taxon>
        <taxon>Craniata</taxon>
        <taxon>Vertebrata</taxon>
        <taxon>Euteleostomi</taxon>
        <taxon>Mammalia</taxon>
        <taxon>Eutheria</taxon>
        <taxon>Laurasiatheria</taxon>
        <taxon>Chiroptera</taxon>
        <taxon>Yangochiroptera</taxon>
        <taxon>Vespertilionidae</taxon>
        <taxon>Cnephaeus</taxon>
    </lineage>
</organism>
<comment type="caution">
    <text evidence="2">The sequence shown here is derived from an EMBL/GenBank/DDBJ whole genome shotgun (WGS) entry which is preliminary data.</text>
</comment>
<feature type="compositionally biased region" description="Low complexity" evidence="1">
    <location>
        <begin position="102"/>
        <end position="118"/>
    </location>
</feature>
<dbReference type="Proteomes" id="UP001177744">
    <property type="component" value="Unassembled WGS sequence"/>
</dbReference>
<feature type="region of interest" description="Disordered" evidence="1">
    <location>
        <begin position="1"/>
        <end position="151"/>
    </location>
</feature>
<feature type="compositionally biased region" description="Basic and acidic residues" evidence="1">
    <location>
        <begin position="83"/>
        <end position="94"/>
    </location>
</feature>
<name>A0AA40LR65_CNENI</name>
<evidence type="ECO:0000256" key="1">
    <source>
        <dbReference type="SAM" id="MobiDB-lite"/>
    </source>
</evidence>
<feature type="compositionally biased region" description="Basic and acidic residues" evidence="1">
    <location>
        <begin position="20"/>
        <end position="32"/>
    </location>
</feature>
<reference evidence="2" key="1">
    <citation type="submission" date="2023-06" db="EMBL/GenBank/DDBJ databases">
        <title>Reference genome for the Northern bat (Eptesicus nilssonii), a most northern bat species.</title>
        <authorList>
            <person name="Laine V.N."/>
            <person name="Pulliainen A.T."/>
            <person name="Lilley T.M."/>
        </authorList>
    </citation>
    <scope>NUCLEOTIDE SEQUENCE</scope>
    <source>
        <strain evidence="2">BLF_Eptnil</strain>
        <tissue evidence="2">Kidney</tissue>
    </source>
</reference>
<accession>A0AA40LR65</accession>
<dbReference type="EMBL" id="JAULJE010000007">
    <property type="protein sequence ID" value="KAK1340739.1"/>
    <property type="molecule type" value="Genomic_DNA"/>
</dbReference>
<feature type="non-terminal residue" evidence="2">
    <location>
        <position position="245"/>
    </location>
</feature>
<gene>
    <name evidence="2" type="ORF">QTO34_017131</name>
</gene>